<reference evidence="3 4" key="1">
    <citation type="submission" date="2019-12" db="EMBL/GenBank/DDBJ databases">
        <authorList>
            <person name="Lee S.D."/>
        </authorList>
    </citation>
    <scope>NUCLEOTIDE SEQUENCE [LARGE SCALE GENOMIC DNA]</scope>
    <source>
        <strain evidence="3 4">SAP-6</strain>
    </source>
</reference>
<protein>
    <submittedName>
        <fullName evidence="3">Isochorismatase family protein</fullName>
    </submittedName>
</protein>
<feature type="domain" description="Isochorismatase-like" evidence="2">
    <location>
        <begin position="3"/>
        <end position="148"/>
    </location>
</feature>
<dbReference type="GO" id="GO:0016787">
    <property type="term" value="F:hydrolase activity"/>
    <property type="evidence" value="ECO:0007669"/>
    <property type="project" value="UniProtKB-KW"/>
</dbReference>
<dbReference type="SUPFAM" id="SSF52499">
    <property type="entry name" value="Isochorismatase-like hydrolases"/>
    <property type="match status" value="1"/>
</dbReference>
<accession>A0A845SD37</accession>
<evidence type="ECO:0000259" key="2">
    <source>
        <dbReference type="Pfam" id="PF00857"/>
    </source>
</evidence>
<dbReference type="CDD" id="cd01014">
    <property type="entry name" value="nicotinamidase_related"/>
    <property type="match status" value="1"/>
</dbReference>
<evidence type="ECO:0000313" key="4">
    <source>
        <dbReference type="Proteomes" id="UP000461443"/>
    </source>
</evidence>
<reference evidence="3 4" key="2">
    <citation type="submission" date="2020-02" db="EMBL/GenBank/DDBJ databases">
        <title>The new genus of Enterobacteriales.</title>
        <authorList>
            <person name="Kim I.S."/>
        </authorList>
    </citation>
    <scope>NUCLEOTIDE SEQUENCE [LARGE SCALE GENOMIC DNA]</scope>
    <source>
        <strain evidence="3 4">SAP-6</strain>
    </source>
</reference>
<dbReference type="Proteomes" id="UP000461443">
    <property type="component" value="Unassembled WGS sequence"/>
</dbReference>
<name>A0A845SD37_9GAMM</name>
<sequence length="185" mass="19785">MTTALLFIDVQNHILHGLGSPERQPLLDRRLDEVVGRLAVLRQRASAAGVQVILVQHDGDGGYRLATGGEGWKIRRELSPVEGDIVVHKRSCDSFFATDLAGHLQRLGVTRLVVGGCMTQFCVDTTVRRAVSMGYDVTLAGDGHTTADSGALSFEQIIAHHNALLNGFNAGPHLVEVCPAAAIAL</sequence>
<dbReference type="Gene3D" id="3.40.50.850">
    <property type="entry name" value="Isochorismatase-like"/>
    <property type="match status" value="1"/>
</dbReference>
<keyword evidence="1" id="KW-0378">Hydrolase</keyword>
<comment type="caution">
    <text evidence="3">The sequence shown here is derived from an EMBL/GenBank/DDBJ whole genome shotgun (WGS) entry which is preliminary data.</text>
</comment>
<proteinExistence type="predicted"/>
<dbReference type="AlphaFoldDB" id="A0A845SD37"/>
<evidence type="ECO:0000313" key="3">
    <source>
        <dbReference type="EMBL" id="NDL62823.1"/>
    </source>
</evidence>
<dbReference type="PANTHER" id="PTHR43540">
    <property type="entry name" value="PEROXYUREIDOACRYLATE/UREIDOACRYLATE AMIDOHYDROLASE-RELATED"/>
    <property type="match status" value="1"/>
</dbReference>
<dbReference type="EMBL" id="WUBS01000005">
    <property type="protein sequence ID" value="NDL62823.1"/>
    <property type="molecule type" value="Genomic_DNA"/>
</dbReference>
<keyword evidence="4" id="KW-1185">Reference proteome</keyword>
<dbReference type="InterPro" id="IPR000868">
    <property type="entry name" value="Isochorismatase-like_dom"/>
</dbReference>
<evidence type="ECO:0000256" key="1">
    <source>
        <dbReference type="ARBA" id="ARBA00022801"/>
    </source>
</evidence>
<dbReference type="Pfam" id="PF00857">
    <property type="entry name" value="Isochorismatase"/>
    <property type="match status" value="1"/>
</dbReference>
<dbReference type="InterPro" id="IPR036380">
    <property type="entry name" value="Isochorismatase-like_sf"/>
</dbReference>
<dbReference type="InterPro" id="IPR050272">
    <property type="entry name" value="Isochorismatase-like_hydrls"/>
</dbReference>
<gene>
    <name evidence="3" type="ORF">GRH90_08695</name>
</gene>
<organism evidence="3 4">
    <name type="scientific">Acerihabitans arboris</name>
    <dbReference type="NCBI Taxonomy" id="2691583"/>
    <lineage>
        <taxon>Bacteria</taxon>
        <taxon>Pseudomonadati</taxon>
        <taxon>Pseudomonadota</taxon>
        <taxon>Gammaproteobacteria</taxon>
        <taxon>Enterobacterales</taxon>
        <taxon>Pectobacteriaceae</taxon>
        <taxon>Acerihabitans</taxon>
    </lineage>
</organism>